<protein>
    <recommendedName>
        <fullName evidence="4">Yippee domain-containing protein</fullName>
    </recommendedName>
</protein>
<dbReference type="Proteomes" id="UP001530377">
    <property type="component" value="Unassembled WGS sequence"/>
</dbReference>
<dbReference type="AlphaFoldDB" id="A0ABD3R1U8"/>
<sequence>MERIALTANGNLQRIFSSYYDAPVVVRVDRCSRRRRRRRRSGRGGRGDDDYDDDIDDDDDDDAIWDRVVRIQVRGVSVCRATSVLRVKCPRCRTLIEDGTVGIAQVFRYLNRLPTFSLLDAGRKTEGGGRMRRRTYVVGGGGGDCHEEEEGSPFDNDDDHHRDDEFGMGGIWRTYELRSEEMTCLIHEEFRGDAWDVPYPFSLSDPSDADPHAAVTAARYDDDRDDLAKNRPK</sequence>
<name>A0ABD3R1U8_9STRA</name>
<comment type="caution">
    <text evidence="2">The sequence shown here is derived from an EMBL/GenBank/DDBJ whole genome shotgun (WGS) entry which is preliminary data.</text>
</comment>
<keyword evidence="3" id="KW-1185">Reference proteome</keyword>
<feature type="compositionally biased region" description="Acidic residues" evidence="1">
    <location>
        <begin position="146"/>
        <end position="157"/>
    </location>
</feature>
<evidence type="ECO:0000256" key="1">
    <source>
        <dbReference type="SAM" id="MobiDB-lite"/>
    </source>
</evidence>
<evidence type="ECO:0008006" key="4">
    <source>
        <dbReference type="Google" id="ProtNLM"/>
    </source>
</evidence>
<dbReference type="EMBL" id="JALLPB020000701">
    <property type="protein sequence ID" value="KAL3806934.1"/>
    <property type="molecule type" value="Genomic_DNA"/>
</dbReference>
<gene>
    <name evidence="2" type="ORF">ACHAXA_009490</name>
</gene>
<reference evidence="2 3" key="1">
    <citation type="submission" date="2024-10" db="EMBL/GenBank/DDBJ databases">
        <title>Updated reference genomes for cyclostephanoid diatoms.</title>
        <authorList>
            <person name="Roberts W.R."/>
            <person name="Alverson A.J."/>
        </authorList>
    </citation>
    <scope>NUCLEOTIDE SEQUENCE [LARGE SCALE GENOMIC DNA]</scope>
    <source>
        <strain evidence="2 3">AJA228-03</strain>
    </source>
</reference>
<evidence type="ECO:0000313" key="2">
    <source>
        <dbReference type="EMBL" id="KAL3806934.1"/>
    </source>
</evidence>
<organism evidence="2 3">
    <name type="scientific">Cyclostephanos tholiformis</name>
    <dbReference type="NCBI Taxonomy" id="382380"/>
    <lineage>
        <taxon>Eukaryota</taxon>
        <taxon>Sar</taxon>
        <taxon>Stramenopiles</taxon>
        <taxon>Ochrophyta</taxon>
        <taxon>Bacillariophyta</taxon>
        <taxon>Coscinodiscophyceae</taxon>
        <taxon>Thalassiosirophycidae</taxon>
        <taxon>Stephanodiscales</taxon>
        <taxon>Stephanodiscaceae</taxon>
        <taxon>Cyclostephanos</taxon>
    </lineage>
</organism>
<proteinExistence type="predicted"/>
<evidence type="ECO:0000313" key="3">
    <source>
        <dbReference type="Proteomes" id="UP001530377"/>
    </source>
</evidence>
<accession>A0ABD3R1U8</accession>
<feature type="region of interest" description="Disordered" evidence="1">
    <location>
        <begin position="140"/>
        <end position="161"/>
    </location>
</feature>